<proteinExistence type="predicted"/>
<gene>
    <name evidence="2" type="ORF">MSL71_20420</name>
</gene>
<accession>A0A4U8YSX0</accession>
<evidence type="ECO:0000313" key="3">
    <source>
        <dbReference type="Proteomes" id="UP000507962"/>
    </source>
</evidence>
<organism evidence="2 3">
    <name type="scientific">Desulfoluna butyratoxydans</name>
    <dbReference type="NCBI Taxonomy" id="231438"/>
    <lineage>
        <taxon>Bacteria</taxon>
        <taxon>Pseudomonadati</taxon>
        <taxon>Thermodesulfobacteriota</taxon>
        <taxon>Desulfobacteria</taxon>
        <taxon>Desulfobacterales</taxon>
        <taxon>Desulfolunaceae</taxon>
        <taxon>Desulfoluna</taxon>
    </lineage>
</organism>
<dbReference type="Pfam" id="PF25209">
    <property type="entry name" value="Phage_capsid_4"/>
    <property type="match status" value="1"/>
</dbReference>
<feature type="region of interest" description="Disordered" evidence="1">
    <location>
        <begin position="282"/>
        <end position="322"/>
    </location>
</feature>
<reference evidence="2 3" key="1">
    <citation type="submission" date="2019-03" db="EMBL/GenBank/DDBJ databases">
        <authorList>
            <person name="Nijsse B."/>
        </authorList>
    </citation>
    <scope>NUCLEOTIDE SEQUENCE [LARGE SCALE GENOMIC DNA]</scope>
    <source>
        <strain evidence="2">Desulfoluna butyratoxydans MSL71</strain>
    </source>
</reference>
<dbReference type="AlphaFoldDB" id="A0A4U8YSX0"/>
<evidence type="ECO:0000313" key="2">
    <source>
        <dbReference type="EMBL" id="VFQ44393.1"/>
    </source>
</evidence>
<dbReference type="EMBL" id="CAADHO010000003">
    <property type="protein sequence ID" value="VFQ44393.1"/>
    <property type="molecule type" value="Genomic_DNA"/>
</dbReference>
<evidence type="ECO:0000256" key="1">
    <source>
        <dbReference type="SAM" id="MobiDB-lite"/>
    </source>
</evidence>
<dbReference type="RefSeq" id="WP_180139800.1">
    <property type="nucleotide sequence ID" value="NZ_CAADHO010000003.1"/>
</dbReference>
<dbReference type="Proteomes" id="UP000507962">
    <property type="component" value="Unassembled WGS sequence"/>
</dbReference>
<feature type="compositionally biased region" description="Pro residues" evidence="1">
    <location>
        <begin position="289"/>
        <end position="301"/>
    </location>
</feature>
<keyword evidence="3" id="KW-1185">Reference proteome</keyword>
<name>A0A4U8YSX0_9BACT</name>
<protein>
    <submittedName>
        <fullName evidence="2">Uncharacterized protein</fullName>
    </submittedName>
</protein>
<sequence length="762" mass="83167">MATMQTDSHRVTLAATPKKGEAKPTFLKRCVKEKMDGGTKETKAMSECVKGWGIERLAAEGIRHNVRGTVKLEKAEGDGPRRFALVAHTGKVINLRYIRFIVELKGVEYKERFPALRQHNPNLIVGHVDKVECKADTGILLYGPFSKVTDTAAEVLALADEDFPWQASVGIEPREVRWLERGKKTRVNGHEVEGPCEIWTKSFVEEVSWVPLGADDDTAGIALTSDYETNNPTEDDMNPGLRKYLEKLGLAKDASDADAQAFLSTALEDDTQRVQLAKLMTPEGADNEPAPPDSDSSPPPAGGAAGDPSAPAPPPAGGGVDLSAGIQGALKLERERVGTIQNLARQFNLGNEFVDTHVTGGTEEKDIYRLAVDAASKTAPAFGAGTRIEFGEDGSDKFRRLAAVGQGLRMGAYKPSDDSIQKDLDAARQFRGMRLSDMAAMCLENHGHSTRGYTPAEVAQMMFSGKMELAASTSDFRAIFAEVANQHTLRGYNMVTDVHRRLVNVVPANDFREIHGVALDAAQDVELVGENGEYREIKFKERQESYKMGKLGAYVGLSYEMIVNDDTRAFNKSPLLLGQLCRKKEADLVFGLINANPVMKDGKELFHADRGNIATGDAVGPPSHDTLDAGRTFLNGQTIGDVDLDIEPGLILVPPLHRSNTEVMLRSISLAGAENNAGTANIWGDLVPVHNSRLARGSKDAWYLMGDPNMYDGIEMSFLDGKEEPELFEAEEFKSDRILYKIRHVVGVGIMAATAFWRNPGK</sequence>